<evidence type="ECO:0000313" key="2">
    <source>
        <dbReference type="WBParaSite" id="JU765_v2.g16787.t2"/>
    </source>
</evidence>
<protein>
    <submittedName>
        <fullName evidence="2">Uncharacterized protein</fullName>
    </submittedName>
</protein>
<evidence type="ECO:0000313" key="1">
    <source>
        <dbReference type="Proteomes" id="UP000887576"/>
    </source>
</evidence>
<reference evidence="2" key="1">
    <citation type="submission" date="2022-11" db="UniProtKB">
        <authorList>
            <consortium name="WormBaseParasite"/>
        </authorList>
    </citation>
    <scope>IDENTIFICATION</scope>
</reference>
<name>A0AC34QJ01_9BILA</name>
<sequence>MKTYVALCLTVEVKVAARLIETVANLVNRLLFEEHLHCSLLAVGEKTELLAVGEKTELVCDFTERVELADIKEIIERLSFVGLSDLSSLVEYFGPENYAVEDGYCFILCDRFQQVPPILTLRVDQAFGVFLDLQASPLFYRTASWDPYVDEEPSSFNSFVDDACKAIKSVSELVFELPNARCFKAHPFPRLPQKVIFDDPEFTYPPEYRPGIKMTDNASLLELIGFLPEATTNALIGRGCTYFLKPGSLTSDEKSYFVLSKFIATSHKIMLFRRSIGDYFILRTYRPNIECQEHYLMLEYTTSTTVKFCRFDDEKPKLKFRKHLFSYDSHTSFENKECMESILNRINRILKSESSEEKIKKLLMATRQMAVSCQSIFASGFLTIIQNHIPTASPDMLKFYKTLEKILMSQTGGLKEVVKFLETLVPNSRIKVELY</sequence>
<dbReference type="WBParaSite" id="JU765_v2.g16787.t2">
    <property type="protein sequence ID" value="JU765_v2.g16787.t2"/>
    <property type="gene ID" value="JU765_v2.g16787"/>
</dbReference>
<dbReference type="Proteomes" id="UP000887576">
    <property type="component" value="Unplaced"/>
</dbReference>
<proteinExistence type="predicted"/>
<organism evidence="1 2">
    <name type="scientific">Panagrolaimus sp. JU765</name>
    <dbReference type="NCBI Taxonomy" id="591449"/>
    <lineage>
        <taxon>Eukaryota</taxon>
        <taxon>Metazoa</taxon>
        <taxon>Ecdysozoa</taxon>
        <taxon>Nematoda</taxon>
        <taxon>Chromadorea</taxon>
        <taxon>Rhabditida</taxon>
        <taxon>Tylenchina</taxon>
        <taxon>Panagrolaimomorpha</taxon>
        <taxon>Panagrolaimoidea</taxon>
        <taxon>Panagrolaimidae</taxon>
        <taxon>Panagrolaimus</taxon>
    </lineage>
</organism>
<accession>A0AC34QJ01</accession>